<evidence type="ECO:0000313" key="2">
    <source>
        <dbReference type="Proteomes" id="UP001597138"/>
    </source>
</evidence>
<organism evidence="1 2">
    <name type="scientific">Flavobacterium artemisiae</name>
    <dbReference type="NCBI Taxonomy" id="2126556"/>
    <lineage>
        <taxon>Bacteria</taxon>
        <taxon>Pseudomonadati</taxon>
        <taxon>Bacteroidota</taxon>
        <taxon>Flavobacteriia</taxon>
        <taxon>Flavobacteriales</taxon>
        <taxon>Flavobacteriaceae</taxon>
        <taxon>Flavobacterium</taxon>
    </lineage>
</organism>
<comment type="caution">
    <text evidence="1">The sequence shown here is derived from an EMBL/GenBank/DDBJ whole genome shotgun (WGS) entry which is preliminary data.</text>
</comment>
<dbReference type="Proteomes" id="UP001597138">
    <property type="component" value="Unassembled WGS sequence"/>
</dbReference>
<evidence type="ECO:0008006" key="3">
    <source>
        <dbReference type="Google" id="ProtNLM"/>
    </source>
</evidence>
<accession>A0ABW4HJL0</accession>
<proteinExistence type="predicted"/>
<gene>
    <name evidence="1" type="ORF">ACFSC2_20140</name>
</gene>
<keyword evidence="2" id="KW-1185">Reference proteome</keyword>
<protein>
    <recommendedName>
        <fullName evidence="3">DUF4440 domain-containing protein</fullName>
    </recommendedName>
</protein>
<evidence type="ECO:0000313" key="1">
    <source>
        <dbReference type="EMBL" id="MFD1605059.1"/>
    </source>
</evidence>
<name>A0ABW4HJL0_9FLAO</name>
<sequence length="166" mass="19644">MKKKILILVLMLFSGYFFYSYTSENEKYKILNEIIQDNKIWLPKICSKSSKIEIFEDNLSDFTFIEQLWVNYQKINQSSIDFKPNKIQYFNSDSKLQYSKIIPECDKEKDIFYKISMPIVSPNKETAIIKITEDCNCMLGGQSGTYLYKKIDGKWKMIKMLDGWIS</sequence>
<dbReference type="EMBL" id="JBHUDZ010000018">
    <property type="protein sequence ID" value="MFD1605059.1"/>
    <property type="molecule type" value="Genomic_DNA"/>
</dbReference>
<reference evidence="2" key="1">
    <citation type="journal article" date="2019" name="Int. J. Syst. Evol. Microbiol.">
        <title>The Global Catalogue of Microorganisms (GCM) 10K type strain sequencing project: providing services to taxonomists for standard genome sequencing and annotation.</title>
        <authorList>
            <consortium name="The Broad Institute Genomics Platform"/>
            <consortium name="The Broad Institute Genome Sequencing Center for Infectious Disease"/>
            <person name="Wu L."/>
            <person name="Ma J."/>
        </authorList>
    </citation>
    <scope>NUCLEOTIDE SEQUENCE [LARGE SCALE GENOMIC DNA]</scope>
    <source>
        <strain evidence="2">CCUG 70865</strain>
    </source>
</reference>
<dbReference type="RefSeq" id="WP_379812797.1">
    <property type="nucleotide sequence ID" value="NZ_JBHUDZ010000018.1"/>
</dbReference>